<accession>A0AAW1SI55</accession>
<protein>
    <recommendedName>
        <fullName evidence="3">Glycosyltransferase family 92 protein</fullName>
    </recommendedName>
</protein>
<keyword evidence="2" id="KW-1185">Reference proteome</keyword>
<evidence type="ECO:0000313" key="2">
    <source>
        <dbReference type="Proteomes" id="UP001485043"/>
    </source>
</evidence>
<dbReference type="AlphaFoldDB" id="A0AAW1SI55"/>
<dbReference type="EMBL" id="JALJOV010001627">
    <property type="protein sequence ID" value="KAK9845201.1"/>
    <property type="molecule type" value="Genomic_DNA"/>
</dbReference>
<name>A0AAW1SI55_9CHLO</name>
<sequence>MYNFGHLSTYADQAIIYNHALLSYWDQPEAWLAMLDADEYLATPFPTNVTELWAGCFKGYGTVELARTAVRGKRTSRSGGQDRARKSLSHQWNTQFSASLYTELFHTLALRSCGDLDAPQ</sequence>
<comment type="caution">
    <text evidence="1">The sequence shown here is derived from an EMBL/GenBank/DDBJ whole genome shotgun (WGS) entry which is preliminary data.</text>
</comment>
<evidence type="ECO:0000313" key="1">
    <source>
        <dbReference type="EMBL" id="KAK9845201.1"/>
    </source>
</evidence>
<organism evidence="1 2">
    <name type="scientific">Apatococcus fuscideae</name>
    <dbReference type="NCBI Taxonomy" id="2026836"/>
    <lineage>
        <taxon>Eukaryota</taxon>
        <taxon>Viridiplantae</taxon>
        <taxon>Chlorophyta</taxon>
        <taxon>core chlorophytes</taxon>
        <taxon>Trebouxiophyceae</taxon>
        <taxon>Chlorellales</taxon>
        <taxon>Chlorellaceae</taxon>
        <taxon>Apatococcus</taxon>
    </lineage>
</organism>
<proteinExistence type="predicted"/>
<gene>
    <name evidence="1" type="ORF">WJX84_006326</name>
</gene>
<dbReference type="Proteomes" id="UP001485043">
    <property type="component" value="Unassembled WGS sequence"/>
</dbReference>
<evidence type="ECO:0008006" key="3">
    <source>
        <dbReference type="Google" id="ProtNLM"/>
    </source>
</evidence>
<reference evidence="1 2" key="1">
    <citation type="journal article" date="2024" name="Nat. Commun.">
        <title>Phylogenomics reveals the evolutionary origins of lichenization in chlorophyte algae.</title>
        <authorList>
            <person name="Puginier C."/>
            <person name="Libourel C."/>
            <person name="Otte J."/>
            <person name="Skaloud P."/>
            <person name="Haon M."/>
            <person name="Grisel S."/>
            <person name="Petersen M."/>
            <person name="Berrin J.G."/>
            <person name="Delaux P.M."/>
            <person name="Dal Grande F."/>
            <person name="Keller J."/>
        </authorList>
    </citation>
    <scope>NUCLEOTIDE SEQUENCE [LARGE SCALE GENOMIC DNA]</scope>
    <source>
        <strain evidence="1 2">SAG 2523</strain>
    </source>
</reference>